<sequence length="41" mass="4780">MHSFEQVAKADCECSLCFLQTEETCKENTELKKKNPGKRFK</sequence>
<dbReference type="AlphaFoldDB" id="U2PR57"/>
<comment type="caution">
    <text evidence="1">The sequence shown here is derived from an EMBL/GenBank/DDBJ whole genome shotgun (WGS) entry which is preliminary data.</text>
</comment>
<dbReference type="Proteomes" id="UP000016608">
    <property type="component" value="Unassembled WGS sequence"/>
</dbReference>
<evidence type="ECO:0000313" key="2">
    <source>
        <dbReference type="Proteomes" id="UP000016608"/>
    </source>
</evidence>
<dbReference type="HOGENOM" id="CLU_3270248_0_0_9"/>
<reference evidence="1 2" key="1">
    <citation type="submission" date="2013-06" db="EMBL/GenBank/DDBJ databases">
        <authorList>
            <person name="Weinstock G."/>
            <person name="Sodergren E."/>
            <person name="Lobos E.A."/>
            <person name="Fulton L."/>
            <person name="Fulton R."/>
            <person name="Courtney L."/>
            <person name="Fronick C."/>
            <person name="O'Laughlin M."/>
            <person name="Godfrey J."/>
            <person name="Wilson R.M."/>
            <person name="Miner T."/>
            <person name="Farmer C."/>
            <person name="Delehaunty K."/>
            <person name="Cordes M."/>
            <person name="Minx P."/>
            <person name="Tomlinson C."/>
            <person name="Chen J."/>
            <person name="Wollam A."/>
            <person name="Pepin K.H."/>
            <person name="Bhonagiri V."/>
            <person name="Zhang X."/>
            <person name="Warren W."/>
            <person name="Mitreva M."/>
            <person name="Mardis E.R."/>
            <person name="Wilson R.K."/>
        </authorList>
    </citation>
    <scope>NUCLEOTIDE SEQUENCE [LARGE SCALE GENOMIC DNA]</scope>
    <source>
        <strain evidence="1 2">ATCC 29099</strain>
    </source>
</reference>
<dbReference type="PATRIC" id="fig|1256908.3.peg.1583"/>
<organism evidence="1 2">
    <name type="scientific">Eubacterium ramulus ATCC 29099</name>
    <dbReference type="NCBI Taxonomy" id="1256908"/>
    <lineage>
        <taxon>Bacteria</taxon>
        <taxon>Bacillati</taxon>
        <taxon>Bacillota</taxon>
        <taxon>Clostridia</taxon>
        <taxon>Eubacteriales</taxon>
        <taxon>Eubacteriaceae</taxon>
        <taxon>Eubacterium</taxon>
    </lineage>
</organism>
<protein>
    <submittedName>
        <fullName evidence="1">Uncharacterized protein</fullName>
    </submittedName>
</protein>
<gene>
    <name evidence="1" type="ORF">HMPREF0373_01704</name>
</gene>
<accession>U2PR57</accession>
<proteinExistence type="predicted"/>
<dbReference type="EMBL" id="AWVJ01000102">
    <property type="protein sequence ID" value="ERK46601.1"/>
    <property type="molecule type" value="Genomic_DNA"/>
</dbReference>
<keyword evidence="2" id="KW-1185">Reference proteome</keyword>
<evidence type="ECO:0000313" key="1">
    <source>
        <dbReference type="EMBL" id="ERK46601.1"/>
    </source>
</evidence>
<name>U2PR57_EUBRA</name>